<dbReference type="GO" id="GO:0008320">
    <property type="term" value="F:protein transmembrane transporter activity"/>
    <property type="evidence" value="ECO:0007669"/>
    <property type="project" value="UniProtKB-UniRule"/>
</dbReference>
<dbReference type="NCBIfam" id="TIGR01411">
    <property type="entry name" value="tatAE"/>
    <property type="match status" value="1"/>
</dbReference>
<sequence>MNLGPAEVILILVAVLLIFGPKKLPELGKSLGQGIREFRRGTQGIREDLEASLKDEPKAAARSEAEPQAKAAAPAPALEAEAAQK</sequence>
<protein>
    <recommendedName>
        <fullName evidence="9">Sec-independent protein translocase protein TatA</fullName>
    </recommendedName>
</protein>
<dbReference type="PANTHER" id="PTHR42982:SF1">
    <property type="entry name" value="SEC-INDEPENDENT PROTEIN TRANSLOCASE PROTEIN TATA"/>
    <property type="match status" value="1"/>
</dbReference>
<evidence type="ECO:0000256" key="6">
    <source>
        <dbReference type="ARBA" id="ARBA00022989"/>
    </source>
</evidence>
<comment type="function">
    <text evidence="9">Part of the twin-arginine translocation (Tat) system that transports large folded proteins containing a characteristic twin-arginine motif in their signal peptide across membranes. TatA could form the protein-conducting channel of the Tat system.</text>
</comment>
<evidence type="ECO:0000256" key="3">
    <source>
        <dbReference type="ARBA" id="ARBA00022475"/>
    </source>
</evidence>
<keyword evidence="4 9" id="KW-0812">Transmembrane</keyword>
<evidence type="ECO:0000256" key="10">
    <source>
        <dbReference type="SAM" id="MobiDB-lite"/>
    </source>
</evidence>
<evidence type="ECO:0000256" key="5">
    <source>
        <dbReference type="ARBA" id="ARBA00022927"/>
    </source>
</evidence>
<gene>
    <name evidence="9" type="primary">tatA</name>
    <name evidence="11" type="ORF">HNR42_003093</name>
</gene>
<keyword evidence="2 9" id="KW-0813">Transport</keyword>
<keyword evidence="3 9" id="KW-1003">Cell membrane</keyword>
<dbReference type="InterPro" id="IPR006312">
    <property type="entry name" value="TatA/E"/>
</dbReference>
<keyword evidence="5 9" id="KW-0653">Protein transport</keyword>
<evidence type="ECO:0000256" key="7">
    <source>
        <dbReference type="ARBA" id="ARBA00023010"/>
    </source>
</evidence>
<dbReference type="GO" id="GO:0043953">
    <property type="term" value="P:protein transport by the Tat complex"/>
    <property type="evidence" value="ECO:0007669"/>
    <property type="project" value="UniProtKB-UniRule"/>
</dbReference>
<dbReference type="Pfam" id="PF02416">
    <property type="entry name" value="TatA_B_E"/>
    <property type="match status" value="1"/>
</dbReference>
<dbReference type="GO" id="GO:0033281">
    <property type="term" value="C:TAT protein transport complex"/>
    <property type="evidence" value="ECO:0007669"/>
    <property type="project" value="UniProtKB-UniRule"/>
</dbReference>
<feature type="compositionally biased region" description="Basic and acidic residues" evidence="10">
    <location>
        <begin position="42"/>
        <end position="67"/>
    </location>
</feature>
<proteinExistence type="inferred from homology"/>
<dbReference type="RefSeq" id="WP_183988383.1">
    <property type="nucleotide sequence ID" value="NZ_JACHHG010000013.1"/>
</dbReference>
<keyword evidence="12" id="KW-1185">Reference proteome</keyword>
<comment type="subunit">
    <text evidence="9">Forms a complex with TatC.</text>
</comment>
<evidence type="ECO:0000313" key="11">
    <source>
        <dbReference type="EMBL" id="MBB6099640.1"/>
    </source>
</evidence>
<keyword evidence="6 9" id="KW-1133">Transmembrane helix</keyword>
<comment type="similarity">
    <text evidence="9">Belongs to the TatA/E family.</text>
</comment>
<dbReference type="HAMAP" id="MF_00236">
    <property type="entry name" value="TatA_E"/>
    <property type="match status" value="1"/>
</dbReference>
<dbReference type="InterPro" id="IPR003369">
    <property type="entry name" value="TatA/B/E"/>
</dbReference>
<keyword evidence="7 9" id="KW-0811">Translocation</keyword>
<accession>A0A841I5C5</accession>
<name>A0A841I5C5_9DEIO</name>
<dbReference type="AlphaFoldDB" id="A0A841I5C5"/>
<evidence type="ECO:0000256" key="4">
    <source>
        <dbReference type="ARBA" id="ARBA00022692"/>
    </source>
</evidence>
<comment type="caution">
    <text evidence="11">The sequence shown here is derived from an EMBL/GenBank/DDBJ whole genome shotgun (WGS) entry which is preliminary data.</text>
</comment>
<feature type="region of interest" description="Disordered" evidence="10">
    <location>
        <begin position="42"/>
        <end position="85"/>
    </location>
</feature>
<dbReference type="NCBIfam" id="NF011430">
    <property type="entry name" value="PRK14861.1"/>
    <property type="match status" value="1"/>
</dbReference>
<dbReference type="PANTHER" id="PTHR42982">
    <property type="entry name" value="SEC-INDEPENDENT PROTEIN TRANSLOCASE PROTEIN TATA"/>
    <property type="match status" value="1"/>
</dbReference>
<evidence type="ECO:0000256" key="2">
    <source>
        <dbReference type="ARBA" id="ARBA00022448"/>
    </source>
</evidence>
<evidence type="ECO:0000256" key="8">
    <source>
        <dbReference type="ARBA" id="ARBA00023136"/>
    </source>
</evidence>
<reference evidence="11 12" key="1">
    <citation type="submission" date="2020-08" db="EMBL/GenBank/DDBJ databases">
        <title>Genomic Encyclopedia of Type Strains, Phase IV (KMG-IV): sequencing the most valuable type-strain genomes for metagenomic binning, comparative biology and taxonomic classification.</title>
        <authorList>
            <person name="Goeker M."/>
        </authorList>
    </citation>
    <scope>NUCLEOTIDE SEQUENCE [LARGE SCALE GENOMIC DNA]</scope>
    <source>
        <strain evidence="11 12">DSM 21458</strain>
    </source>
</reference>
<evidence type="ECO:0000313" key="12">
    <source>
        <dbReference type="Proteomes" id="UP000569951"/>
    </source>
</evidence>
<dbReference type="Gene3D" id="1.20.5.3310">
    <property type="match status" value="1"/>
</dbReference>
<feature type="compositionally biased region" description="Low complexity" evidence="10">
    <location>
        <begin position="68"/>
        <end position="85"/>
    </location>
</feature>
<dbReference type="Proteomes" id="UP000569951">
    <property type="component" value="Unassembled WGS sequence"/>
</dbReference>
<evidence type="ECO:0000256" key="1">
    <source>
        <dbReference type="ARBA" id="ARBA00004162"/>
    </source>
</evidence>
<evidence type="ECO:0000256" key="9">
    <source>
        <dbReference type="HAMAP-Rule" id="MF_00236"/>
    </source>
</evidence>
<dbReference type="EMBL" id="JACHHG010000013">
    <property type="protein sequence ID" value="MBB6099640.1"/>
    <property type="molecule type" value="Genomic_DNA"/>
</dbReference>
<organism evidence="11 12">
    <name type="scientific">Deinobacterium chartae</name>
    <dbReference type="NCBI Taxonomy" id="521158"/>
    <lineage>
        <taxon>Bacteria</taxon>
        <taxon>Thermotogati</taxon>
        <taxon>Deinococcota</taxon>
        <taxon>Deinococci</taxon>
        <taxon>Deinococcales</taxon>
        <taxon>Deinococcaceae</taxon>
        <taxon>Deinobacterium</taxon>
    </lineage>
</organism>
<keyword evidence="8 9" id="KW-0472">Membrane</keyword>
<comment type="subcellular location">
    <subcellularLocation>
        <location evidence="1 9">Cell membrane</location>
        <topology evidence="1 9">Single-pass membrane protein</topology>
    </subcellularLocation>
</comment>